<gene>
    <name evidence="1" type="ORF">F2Z07_04275</name>
</gene>
<dbReference type="RefSeq" id="WP_117543548.1">
    <property type="nucleotide sequence ID" value="NZ_JAFBJI010000015.1"/>
</dbReference>
<evidence type="ECO:0000313" key="1">
    <source>
        <dbReference type="EMBL" id="KAA5322887.1"/>
    </source>
</evidence>
<name>A0A6L3J235_9BACT</name>
<dbReference type="AlphaFoldDB" id="A0A6L3J235"/>
<dbReference type="Pfam" id="PF00756">
    <property type="entry name" value="Esterase"/>
    <property type="match status" value="1"/>
</dbReference>
<dbReference type="PANTHER" id="PTHR48098:SF1">
    <property type="entry name" value="DIACYLGLYCEROL ACYLTRANSFERASE_MYCOLYLTRANSFERASE AG85A"/>
    <property type="match status" value="1"/>
</dbReference>
<reference evidence="1 2" key="1">
    <citation type="journal article" date="2019" name="Nat. Med.">
        <title>A library of human gut bacterial isolates paired with longitudinal multiomics data enables mechanistic microbiome research.</title>
        <authorList>
            <person name="Poyet M."/>
            <person name="Groussin M."/>
            <person name="Gibbons S.M."/>
            <person name="Avila-Pacheco J."/>
            <person name="Jiang X."/>
            <person name="Kearney S.M."/>
            <person name="Perrotta A.R."/>
            <person name="Berdy B."/>
            <person name="Zhao S."/>
            <person name="Lieberman T.D."/>
            <person name="Swanson P.K."/>
            <person name="Smith M."/>
            <person name="Roesemann S."/>
            <person name="Alexander J.E."/>
            <person name="Rich S.A."/>
            <person name="Livny J."/>
            <person name="Vlamakis H."/>
            <person name="Clish C."/>
            <person name="Bullock K."/>
            <person name="Deik A."/>
            <person name="Scott J."/>
            <person name="Pierce K.A."/>
            <person name="Xavier R.J."/>
            <person name="Alm E.J."/>
        </authorList>
    </citation>
    <scope>NUCLEOTIDE SEQUENCE [LARGE SCALE GENOMIC DNA]</scope>
    <source>
        <strain evidence="1 2">BIOML-A25</strain>
    </source>
</reference>
<comment type="caution">
    <text evidence="1">The sequence shown here is derived from an EMBL/GenBank/DDBJ whole genome shotgun (WGS) entry which is preliminary data.</text>
</comment>
<sequence>MYQFKKMIKVLLLCLLTACNGNDKEYSVISPEQEIEAGGSSDYTELLNKTRPVPAEYNQESVLKGNVVQIDYNTKNYVEGTGEVRKNTAYVYLPYGYDEASEQPYNVFYFVHGHGETAISFFQNENGLLCKLLDHMLENRDMAPTLIVSTSYVYGTPVDYYPDADPYCEALPQELVNDLIPLIESRYHTYTESTDVAGITVSRKHRAIGGFSMGAVTVWYALEHALECFKYFMPISSDGWSLGRFAGMTNPDETAEYLANTIRNSAFSKNDFYIWACSGTNDVAYDRIWSQVQAMAQLTDVFSVSNLTFHEQDGARHEFRSLAEYLYNVLPFMFPNQ</sequence>
<dbReference type="EMBL" id="VVZV01000004">
    <property type="protein sequence ID" value="KAA5322887.1"/>
    <property type="molecule type" value="Genomic_DNA"/>
</dbReference>
<dbReference type="GO" id="GO:0016747">
    <property type="term" value="F:acyltransferase activity, transferring groups other than amino-acyl groups"/>
    <property type="evidence" value="ECO:0007669"/>
    <property type="project" value="TreeGrafter"/>
</dbReference>
<protein>
    <submittedName>
        <fullName evidence="1">Uncharacterized protein</fullName>
    </submittedName>
</protein>
<dbReference type="SUPFAM" id="SSF53474">
    <property type="entry name" value="alpha/beta-Hydrolases"/>
    <property type="match status" value="1"/>
</dbReference>
<organism evidence="1 2">
    <name type="scientific">Phocaeicola dorei</name>
    <dbReference type="NCBI Taxonomy" id="357276"/>
    <lineage>
        <taxon>Bacteria</taxon>
        <taxon>Pseudomonadati</taxon>
        <taxon>Bacteroidota</taxon>
        <taxon>Bacteroidia</taxon>
        <taxon>Bacteroidales</taxon>
        <taxon>Bacteroidaceae</taxon>
        <taxon>Phocaeicola</taxon>
    </lineage>
</organism>
<accession>A0A6L3J235</accession>
<dbReference type="Gene3D" id="3.40.50.1820">
    <property type="entry name" value="alpha/beta hydrolase"/>
    <property type="match status" value="1"/>
</dbReference>
<dbReference type="InterPro" id="IPR050583">
    <property type="entry name" value="Mycobacterial_A85_antigen"/>
</dbReference>
<dbReference type="Proteomes" id="UP000481700">
    <property type="component" value="Unassembled WGS sequence"/>
</dbReference>
<dbReference type="InterPro" id="IPR000801">
    <property type="entry name" value="Esterase-like"/>
</dbReference>
<dbReference type="PANTHER" id="PTHR48098">
    <property type="entry name" value="ENTEROCHELIN ESTERASE-RELATED"/>
    <property type="match status" value="1"/>
</dbReference>
<dbReference type="InterPro" id="IPR029058">
    <property type="entry name" value="AB_hydrolase_fold"/>
</dbReference>
<evidence type="ECO:0000313" key="2">
    <source>
        <dbReference type="Proteomes" id="UP000481700"/>
    </source>
</evidence>
<proteinExistence type="predicted"/>